<dbReference type="EMBL" id="JANBUW010002202">
    <property type="protein sequence ID" value="KAJ2841377.1"/>
    <property type="molecule type" value="Genomic_DNA"/>
</dbReference>
<organism evidence="7 8">
    <name type="scientific">Coemansia brasiliensis</name>
    <dbReference type="NCBI Taxonomy" id="2650707"/>
    <lineage>
        <taxon>Eukaryota</taxon>
        <taxon>Fungi</taxon>
        <taxon>Fungi incertae sedis</taxon>
        <taxon>Zoopagomycota</taxon>
        <taxon>Kickxellomycotina</taxon>
        <taxon>Kickxellomycetes</taxon>
        <taxon>Kickxellales</taxon>
        <taxon>Kickxellaceae</taxon>
        <taxon>Coemansia</taxon>
    </lineage>
</organism>
<dbReference type="InterPro" id="IPR011990">
    <property type="entry name" value="TPR-like_helical_dom_sf"/>
</dbReference>
<evidence type="ECO:0000313" key="7">
    <source>
        <dbReference type="EMBL" id="KAJ2841377.1"/>
    </source>
</evidence>
<dbReference type="Pfam" id="PF05843">
    <property type="entry name" value="Suf"/>
    <property type="match status" value="1"/>
</dbReference>
<keyword evidence="3" id="KW-0677">Repeat</keyword>
<evidence type="ECO:0000256" key="4">
    <source>
        <dbReference type="ARBA" id="ARBA00023187"/>
    </source>
</evidence>
<keyword evidence="8" id="KW-1185">Reference proteome</keyword>
<dbReference type="AlphaFoldDB" id="A0A9W8LUJ6"/>
<evidence type="ECO:0000313" key="8">
    <source>
        <dbReference type="Proteomes" id="UP001139887"/>
    </source>
</evidence>
<gene>
    <name evidence="7" type="primary">PRP24</name>
    <name evidence="7" type="ORF">IWW36_006277</name>
</gene>
<dbReference type="GO" id="GO:0008380">
    <property type="term" value="P:RNA splicing"/>
    <property type="evidence" value="ECO:0007669"/>
    <property type="project" value="UniProtKB-KW"/>
</dbReference>
<evidence type="ECO:0000259" key="6">
    <source>
        <dbReference type="Pfam" id="PF05843"/>
    </source>
</evidence>
<evidence type="ECO:0000256" key="3">
    <source>
        <dbReference type="ARBA" id="ARBA00022737"/>
    </source>
</evidence>
<dbReference type="PANTHER" id="PTHR17204">
    <property type="entry name" value="PRE-MRNA PROCESSING PROTEIN PRP39-RELATED"/>
    <property type="match status" value="1"/>
</dbReference>
<keyword evidence="4" id="KW-0508">mRNA splicing</keyword>
<dbReference type="OrthoDB" id="360390at2759"/>
<dbReference type="PANTHER" id="PTHR17204:SF25">
    <property type="entry name" value="RRM DOMAIN-CONTAINING PROTEIN"/>
    <property type="match status" value="1"/>
</dbReference>
<dbReference type="GO" id="GO:0006397">
    <property type="term" value="P:mRNA processing"/>
    <property type="evidence" value="ECO:0007669"/>
    <property type="project" value="UniProtKB-KW"/>
</dbReference>
<protein>
    <submittedName>
        <fullName evidence="7">Splicing factor</fullName>
    </submittedName>
</protein>
<dbReference type="GO" id="GO:0005634">
    <property type="term" value="C:nucleus"/>
    <property type="evidence" value="ECO:0007669"/>
    <property type="project" value="UniProtKB-SubCell"/>
</dbReference>
<dbReference type="InterPro" id="IPR008847">
    <property type="entry name" value="Suf"/>
</dbReference>
<comment type="subcellular location">
    <subcellularLocation>
        <location evidence="1">Nucleus</location>
    </subcellularLocation>
</comment>
<comment type="caution">
    <text evidence="7">The sequence shown here is derived from an EMBL/GenBank/DDBJ whole genome shotgun (WGS) entry which is preliminary data.</text>
</comment>
<dbReference type="SUPFAM" id="SSF48452">
    <property type="entry name" value="TPR-like"/>
    <property type="match status" value="1"/>
</dbReference>
<accession>A0A9W8LUJ6</accession>
<evidence type="ECO:0000256" key="5">
    <source>
        <dbReference type="ARBA" id="ARBA00023242"/>
    </source>
</evidence>
<keyword evidence="2" id="KW-0507">mRNA processing</keyword>
<feature type="non-terminal residue" evidence="7">
    <location>
        <position position="295"/>
    </location>
</feature>
<proteinExistence type="predicted"/>
<dbReference type="Proteomes" id="UP001139887">
    <property type="component" value="Unassembled WGS sequence"/>
</dbReference>
<reference evidence="7" key="1">
    <citation type="submission" date="2022-07" db="EMBL/GenBank/DDBJ databases">
        <title>Phylogenomic reconstructions and comparative analyses of Kickxellomycotina fungi.</title>
        <authorList>
            <person name="Reynolds N.K."/>
            <person name="Stajich J.E."/>
            <person name="Barry K."/>
            <person name="Grigoriev I.V."/>
            <person name="Crous P."/>
            <person name="Smith M.E."/>
        </authorList>
    </citation>
    <scope>NUCLEOTIDE SEQUENCE</scope>
    <source>
        <strain evidence="7">NRRL 1566</strain>
    </source>
</reference>
<name>A0A9W8LUJ6_9FUNG</name>
<sequence length="295" mass="34090">MRAARQQMCIHLSVPEDLVLEWIADEEAQPGYLLSETVLTNIIDLYELALRDRVSLIMWQRYIDFIASLARSKDTDVQDTATAVLGSGDGILLVLRRAIDATYTHYLQSQALWSQYCDYIEQNIAQAANKDRNELIELLQAVFLERLAQPHTGLEDTFAMYSEFTTKYNEAHYEQQMVEANKMVSNTRAQCKLRDSFEDSLINSEGSWYAYAQYIDRLAKDKRTNPNEISMLYERALVYNCYIAEIWTEYISYLDGAFDDKSIALKTAHRAIRNCPWSGKLWAHTIHFTFVQAGK</sequence>
<keyword evidence="5" id="KW-0539">Nucleus</keyword>
<dbReference type="Gene3D" id="1.25.40.10">
    <property type="entry name" value="Tetratricopeptide repeat domain"/>
    <property type="match status" value="1"/>
</dbReference>
<evidence type="ECO:0000256" key="2">
    <source>
        <dbReference type="ARBA" id="ARBA00022664"/>
    </source>
</evidence>
<feature type="domain" description="Suppressor of forked" evidence="6">
    <location>
        <begin position="45"/>
        <end position="278"/>
    </location>
</feature>
<evidence type="ECO:0000256" key="1">
    <source>
        <dbReference type="ARBA" id="ARBA00004123"/>
    </source>
</evidence>